<feature type="domain" description="HTH araC/xylS-type" evidence="4">
    <location>
        <begin position="8"/>
        <end position="105"/>
    </location>
</feature>
<dbReference type="GO" id="GO:0003700">
    <property type="term" value="F:DNA-binding transcription factor activity"/>
    <property type="evidence" value="ECO:0007669"/>
    <property type="project" value="InterPro"/>
</dbReference>
<dbReference type="Gene3D" id="3.20.80.10">
    <property type="entry name" value="Regulatory factor, effector binding domain"/>
    <property type="match status" value="1"/>
</dbReference>
<name>A0A8J8SJF9_9FIRM</name>
<dbReference type="PROSITE" id="PS00041">
    <property type="entry name" value="HTH_ARAC_FAMILY_1"/>
    <property type="match status" value="1"/>
</dbReference>
<dbReference type="PANTHER" id="PTHR47504:SF5">
    <property type="entry name" value="RIGHT ORIGIN-BINDING PROTEIN"/>
    <property type="match status" value="1"/>
</dbReference>
<dbReference type="InterPro" id="IPR029442">
    <property type="entry name" value="GyrI-like"/>
</dbReference>
<accession>A0A8J8SJF9</accession>
<dbReference type="Pfam" id="PF06445">
    <property type="entry name" value="GyrI-like"/>
    <property type="match status" value="1"/>
</dbReference>
<dbReference type="GO" id="GO:0043565">
    <property type="term" value="F:sequence-specific DNA binding"/>
    <property type="evidence" value="ECO:0007669"/>
    <property type="project" value="InterPro"/>
</dbReference>
<evidence type="ECO:0000313" key="5">
    <source>
        <dbReference type="EMBL" id="QUI25528.1"/>
    </source>
</evidence>
<dbReference type="SUPFAM" id="SSF46689">
    <property type="entry name" value="Homeodomain-like"/>
    <property type="match status" value="2"/>
</dbReference>
<sequence length="295" mass="34449">MKAIDSIKRALDFIDDHVSEEIRISDLASHCYLSSFYFQRLFHETTGYSVEKYILYRRLACAVIGLQEGERVNKVAEKSGFKSPEHFSRVFKETYKMTPSDYRKEIAPLFHVYKPDVLLQNARLNIGEKYVAYHMVLEIQVREQEAISLIGVDIFCPFSIHDTGIDNPGVAWEKFHQVKHTIKHRVQPRHEFGISYNHKEDGYHYLAATVVTHIEDMPDDMVSLVLPKGKYVCCIYDNESFEEAVGPNLRSAMIYFEKWFKENKYKTAHNYVIESYNQDAFQAPFRIAIWANVKP</sequence>
<evidence type="ECO:0000256" key="2">
    <source>
        <dbReference type="ARBA" id="ARBA00023125"/>
    </source>
</evidence>
<organism evidence="5 6">
    <name type="scientific">Vallitalea pronyensis</name>
    <dbReference type="NCBI Taxonomy" id="1348613"/>
    <lineage>
        <taxon>Bacteria</taxon>
        <taxon>Bacillati</taxon>
        <taxon>Bacillota</taxon>
        <taxon>Clostridia</taxon>
        <taxon>Lachnospirales</taxon>
        <taxon>Vallitaleaceae</taxon>
        <taxon>Vallitalea</taxon>
    </lineage>
</organism>
<keyword evidence="1" id="KW-0805">Transcription regulation</keyword>
<evidence type="ECO:0000256" key="3">
    <source>
        <dbReference type="ARBA" id="ARBA00023163"/>
    </source>
</evidence>
<keyword evidence="3" id="KW-0804">Transcription</keyword>
<evidence type="ECO:0000259" key="4">
    <source>
        <dbReference type="PROSITE" id="PS01124"/>
    </source>
</evidence>
<dbReference type="EMBL" id="CP058649">
    <property type="protein sequence ID" value="QUI25528.1"/>
    <property type="molecule type" value="Genomic_DNA"/>
</dbReference>
<dbReference type="InterPro" id="IPR018062">
    <property type="entry name" value="HTH_AraC-typ_CS"/>
</dbReference>
<dbReference type="Gene3D" id="1.10.10.60">
    <property type="entry name" value="Homeodomain-like"/>
    <property type="match status" value="2"/>
</dbReference>
<dbReference type="Proteomes" id="UP000683246">
    <property type="component" value="Chromosome"/>
</dbReference>
<dbReference type="RefSeq" id="WP_212696232.1">
    <property type="nucleotide sequence ID" value="NZ_CP058649.1"/>
</dbReference>
<dbReference type="PANTHER" id="PTHR47504">
    <property type="entry name" value="RIGHT ORIGIN-BINDING PROTEIN"/>
    <property type="match status" value="1"/>
</dbReference>
<dbReference type="SUPFAM" id="SSF55136">
    <property type="entry name" value="Probable bacterial effector-binding domain"/>
    <property type="match status" value="1"/>
</dbReference>
<dbReference type="PRINTS" id="PR00032">
    <property type="entry name" value="HTHARAC"/>
</dbReference>
<evidence type="ECO:0000256" key="1">
    <source>
        <dbReference type="ARBA" id="ARBA00023015"/>
    </source>
</evidence>
<dbReference type="InterPro" id="IPR011256">
    <property type="entry name" value="Reg_factor_effector_dom_sf"/>
</dbReference>
<keyword evidence="2" id="KW-0238">DNA-binding</keyword>
<dbReference type="PROSITE" id="PS01124">
    <property type="entry name" value="HTH_ARAC_FAMILY_2"/>
    <property type="match status" value="1"/>
</dbReference>
<protein>
    <submittedName>
        <fullName evidence="5">AraC family transcriptional regulator</fullName>
    </submittedName>
</protein>
<dbReference type="InterPro" id="IPR018060">
    <property type="entry name" value="HTH_AraC"/>
</dbReference>
<dbReference type="SMART" id="SM00871">
    <property type="entry name" value="AraC_E_bind"/>
    <property type="match status" value="1"/>
</dbReference>
<dbReference type="InterPro" id="IPR010499">
    <property type="entry name" value="AraC_E-bd"/>
</dbReference>
<dbReference type="InterPro" id="IPR009057">
    <property type="entry name" value="Homeodomain-like_sf"/>
</dbReference>
<proteinExistence type="predicted"/>
<dbReference type="AlphaFoldDB" id="A0A8J8SJF9"/>
<dbReference type="Pfam" id="PF12833">
    <property type="entry name" value="HTH_18"/>
    <property type="match status" value="1"/>
</dbReference>
<evidence type="ECO:0000313" key="6">
    <source>
        <dbReference type="Proteomes" id="UP000683246"/>
    </source>
</evidence>
<dbReference type="KEGG" id="vpy:HZI73_25960"/>
<dbReference type="SMART" id="SM00342">
    <property type="entry name" value="HTH_ARAC"/>
    <property type="match status" value="1"/>
</dbReference>
<reference evidence="5" key="1">
    <citation type="submission" date="2020-07" db="EMBL/GenBank/DDBJ databases">
        <title>Vallitalea pronyensis genome.</title>
        <authorList>
            <person name="Postec A."/>
        </authorList>
    </citation>
    <scope>NUCLEOTIDE SEQUENCE</scope>
    <source>
        <strain evidence="5">FatNI3</strain>
    </source>
</reference>
<dbReference type="InterPro" id="IPR050959">
    <property type="entry name" value="MarA-like"/>
</dbReference>
<keyword evidence="6" id="KW-1185">Reference proteome</keyword>
<gene>
    <name evidence="5" type="ORF">HZI73_25960</name>
</gene>
<dbReference type="InterPro" id="IPR020449">
    <property type="entry name" value="Tscrpt_reg_AraC-type_HTH"/>
</dbReference>